<keyword evidence="11" id="KW-1185">Reference proteome</keyword>
<reference evidence="10 11" key="1">
    <citation type="journal article" date="2013" name="Genome Biol.">
        <title>The genome sequence of the most widely cultivated cacao type and its use to identify candidate genes regulating pod color.</title>
        <authorList>
            <person name="Motamayor J.C."/>
            <person name="Mockaitis K."/>
            <person name="Schmutz J."/>
            <person name="Haiminen N."/>
            <person name="Iii D.L."/>
            <person name="Cornejo O."/>
            <person name="Findley S.D."/>
            <person name="Zheng P."/>
            <person name="Utro F."/>
            <person name="Royaert S."/>
            <person name="Saski C."/>
            <person name="Jenkins J."/>
            <person name="Podicheti R."/>
            <person name="Zhao M."/>
            <person name="Scheffler B.E."/>
            <person name="Stack J.C."/>
            <person name="Feltus F.A."/>
            <person name="Mustiga G.M."/>
            <person name="Amores F."/>
            <person name="Phillips W."/>
            <person name="Marelli J.P."/>
            <person name="May G.D."/>
            <person name="Shapiro H."/>
            <person name="Ma J."/>
            <person name="Bustamante C.D."/>
            <person name="Schnell R.J."/>
            <person name="Main D."/>
            <person name="Gilbert D."/>
            <person name="Parida L."/>
            <person name="Kuhn D.N."/>
        </authorList>
    </citation>
    <scope>NUCLEOTIDE SEQUENCE [LARGE SCALE GENOMIC DNA]</scope>
    <source>
        <strain evidence="11">cv. Matina 1-6</strain>
    </source>
</reference>
<keyword evidence="3 10" id="KW-0347">Helicase</keyword>
<dbReference type="Gene3D" id="3.40.50.300">
    <property type="entry name" value="P-loop containing nucleotide triphosphate hydrolases"/>
    <property type="match status" value="1"/>
</dbReference>
<gene>
    <name evidence="10" type="ORF">TCM_035834</name>
</gene>
<dbReference type="GO" id="GO:0005524">
    <property type="term" value="F:ATP binding"/>
    <property type="evidence" value="ECO:0007669"/>
    <property type="project" value="UniProtKB-KW"/>
</dbReference>
<feature type="compositionally biased region" description="Basic residues" evidence="6">
    <location>
        <begin position="76"/>
        <end position="86"/>
    </location>
</feature>
<evidence type="ECO:0000313" key="10">
    <source>
        <dbReference type="EMBL" id="EOY16891.1"/>
    </source>
</evidence>
<feature type="domain" description="Helicase ATP-binding" evidence="7">
    <location>
        <begin position="158"/>
        <end position="339"/>
    </location>
</feature>
<dbReference type="GO" id="GO:0003724">
    <property type="term" value="F:RNA helicase activity"/>
    <property type="evidence" value="ECO:0007669"/>
    <property type="project" value="InterPro"/>
</dbReference>
<name>A0A061FII4_THECC</name>
<feature type="short sequence motif" description="Q motif" evidence="5">
    <location>
        <begin position="127"/>
        <end position="155"/>
    </location>
</feature>
<evidence type="ECO:0000259" key="8">
    <source>
        <dbReference type="PROSITE" id="PS51195"/>
    </source>
</evidence>
<dbReference type="SMART" id="SM00517">
    <property type="entry name" value="PolyA"/>
    <property type="match status" value="1"/>
</dbReference>
<dbReference type="InterPro" id="IPR027417">
    <property type="entry name" value="P-loop_NTPase"/>
</dbReference>
<evidence type="ECO:0000256" key="1">
    <source>
        <dbReference type="ARBA" id="ARBA00022741"/>
    </source>
</evidence>
<organism evidence="10 11">
    <name type="scientific">Theobroma cacao</name>
    <name type="common">Cacao</name>
    <name type="synonym">Cocoa</name>
    <dbReference type="NCBI Taxonomy" id="3641"/>
    <lineage>
        <taxon>Eukaryota</taxon>
        <taxon>Viridiplantae</taxon>
        <taxon>Streptophyta</taxon>
        <taxon>Embryophyta</taxon>
        <taxon>Tracheophyta</taxon>
        <taxon>Spermatophyta</taxon>
        <taxon>Magnoliopsida</taxon>
        <taxon>eudicotyledons</taxon>
        <taxon>Gunneridae</taxon>
        <taxon>Pentapetalae</taxon>
        <taxon>rosids</taxon>
        <taxon>malvids</taxon>
        <taxon>Malvales</taxon>
        <taxon>Malvaceae</taxon>
        <taxon>Byttnerioideae</taxon>
        <taxon>Theobroma</taxon>
    </lineage>
</organism>
<evidence type="ECO:0000256" key="2">
    <source>
        <dbReference type="ARBA" id="ARBA00022801"/>
    </source>
</evidence>
<feature type="compositionally biased region" description="Basic and acidic residues" evidence="6">
    <location>
        <begin position="45"/>
        <end position="62"/>
    </location>
</feature>
<dbReference type="Pfam" id="PF00270">
    <property type="entry name" value="DEAD"/>
    <property type="match status" value="1"/>
</dbReference>
<dbReference type="SMART" id="SM00487">
    <property type="entry name" value="DEXDc"/>
    <property type="match status" value="1"/>
</dbReference>
<keyword evidence="1" id="KW-0547">Nucleotide-binding</keyword>
<dbReference type="InterPro" id="IPR036053">
    <property type="entry name" value="PABP-dom"/>
</dbReference>
<dbReference type="EMBL" id="CM001886">
    <property type="protein sequence ID" value="EOY16891.1"/>
    <property type="molecule type" value="Genomic_DNA"/>
</dbReference>
<dbReference type="PANTHER" id="PTHR47960">
    <property type="entry name" value="DEAD-BOX ATP-DEPENDENT RNA HELICASE 50"/>
    <property type="match status" value="1"/>
</dbReference>
<dbReference type="InterPro" id="IPR014001">
    <property type="entry name" value="Helicase_ATP-bd"/>
</dbReference>
<feature type="region of interest" description="Disordered" evidence="6">
    <location>
        <begin position="37"/>
        <end position="62"/>
    </location>
</feature>
<protein>
    <submittedName>
        <fullName evidence="10">Dead box ATP-dependent RNA helicase, putative isoform 3</fullName>
    </submittedName>
</protein>
<feature type="domain" description="PABC" evidence="9">
    <location>
        <begin position="305"/>
        <end position="380"/>
    </location>
</feature>
<dbReference type="GO" id="GO:0016787">
    <property type="term" value="F:hydrolase activity"/>
    <property type="evidence" value="ECO:0007669"/>
    <property type="project" value="UniProtKB-KW"/>
</dbReference>
<evidence type="ECO:0000256" key="5">
    <source>
        <dbReference type="PROSITE-ProRule" id="PRU00552"/>
    </source>
</evidence>
<feature type="region of interest" description="Disordered" evidence="6">
    <location>
        <begin position="76"/>
        <end position="116"/>
    </location>
</feature>
<dbReference type="AlphaFoldDB" id="A0A061FII4"/>
<dbReference type="InterPro" id="IPR002004">
    <property type="entry name" value="PABP_HYD_C"/>
</dbReference>
<dbReference type="GO" id="GO:0003723">
    <property type="term" value="F:RNA binding"/>
    <property type="evidence" value="ECO:0007669"/>
    <property type="project" value="InterPro"/>
</dbReference>
<accession>A0A061FII4</accession>
<keyword evidence="4" id="KW-0067">ATP-binding</keyword>
<evidence type="ECO:0000256" key="3">
    <source>
        <dbReference type="ARBA" id="ARBA00022806"/>
    </source>
</evidence>
<evidence type="ECO:0000256" key="4">
    <source>
        <dbReference type="ARBA" id="ARBA00022840"/>
    </source>
</evidence>
<evidence type="ECO:0000259" key="7">
    <source>
        <dbReference type="PROSITE" id="PS51192"/>
    </source>
</evidence>
<feature type="compositionally biased region" description="Low complexity" evidence="6">
    <location>
        <begin position="87"/>
        <end position="102"/>
    </location>
</feature>
<sequence>MKRAIKPLALGSLALSSELVSSTKPFTSIKPFSLIRPLSSSTAKATKETEKEQSFSPKSKRDALILEQFRQRHLRGSLKSNSKSKSKQQQQQQSSPPKSTSTVVEKARESEQVGFENDKSGATKVVSSFQELGLKAEIIGALSEMGIWVPSEIQCVGIPALLDGKSVVLSSDSGSGRTLAYLLPLIQDEALLSVKPKHPRAIVLCTSEEQCDQGFQVAGCISHHATLKSAMESGSGKSRTSENLPNDSIGMLVATPSETIKYIEERSVVPDDIKYLVLDEMDTMFDHGLGSEIHKILYLIKNRTSKAKDFGLQTILVTSTITKMLGNRLSPLMEHLEQNNAGKVAAMMLEMDQQEVFDLTQSLDALKIKIDEAMDSLHLS</sequence>
<dbReference type="PROSITE" id="PS51192">
    <property type="entry name" value="HELICASE_ATP_BIND_1"/>
    <property type="match status" value="1"/>
</dbReference>
<dbReference type="Gramene" id="EOY16891">
    <property type="protein sequence ID" value="EOY16891"/>
    <property type="gene ID" value="TCM_035834"/>
</dbReference>
<dbReference type="PROSITE" id="PS51309">
    <property type="entry name" value="PABC"/>
    <property type="match status" value="1"/>
</dbReference>
<dbReference type="PROSITE" id="PS51195">
    <property type="entry name" value="Q_MOTIF"/>
    <property type="match status" value="1"/>
</dbReference>
<feature type="domain" description="DEAD-box RNA helicase Q" evidence="8">
    <location>
        <begin position="127"/>
        <end position="155"/>
    </location>
</feature>
<dbReference type="Proteomes" id="UP000026915">
    <property type="component" value="Chromosome 8"/>
</dbReference>
<dbReference type="InterPro" id="IPR014014">
    <property type="entry name" value="RNA_helicase_DEAD_Q_motif"/>
</dbReference>
<evidence type="ECO:0000256" key="6">
    <source>
        <dbReference type="SAM" id="MobiDB-lite"/>
    </source>
</evidence>
<feature type="compositionally biased region" description="Basic and acidic residues" evidence="6">
    <location>
        <begin position="105"/>
        <end position="116"/>
    </location>
</feature>
<evidence type="ECO:0000259" key="9">
    <source>
        <dbReference type="PROSITE" id="PS51309"/>
    </source>
</evidence>
<evidence type="ECO:0000313" key="11">
    <source>
        <dbReference type="Proteomes" id="UP000026915"/>
    </source>
</evidence>
<proteinExistence type="predicted"/>
<keyword evidence="2" id="KW-0378">Hydrolase</keyword>
<dbReference type="InterPro" id="IPR011545">
    <property type="entry name" value="DEAD/DEAH_box_helicase_dom"/>
</dbReference>
<dbReference type="SUPFAM" id="SSF52540">
    <property type="entry name" value="P-loop containing nucleoside triphosphate hydrolases"/>
    <property type="match status" value="1"/>
</dbReference>
<dbReference type="SUPFAM" id="SSF63570">
    <property type="entry name" value="PABC (PABP) domain"/>
    <property type="match status" value="1"/>
</dbReference>